<dbReference type="AlphaFoldDB" id="A0A022PUZ7"/>
<keyword evidence="2" id="KW-1185">Reference proteome</keyword>
<dbReference type="STRING" id="4155.A0A022PUZ7"/>
<organism evidence="1 2">
    <name type="scientific">Erythranthe guttata</name>
    <name type="common">Yellow monkey flower</name>
    <name type="synonym">Mimulus guttatus</name>
    <dbReference type="NCBI Taxonomy" id="4155"/>
    <lineage>
        <taxon>Eukaryota</taxon>
        <taxon>Viridiplantae</taxon>
        <taxon>Streptophyta</taxon>
        <taxon>Embryophyta</taxon>
        <taxon>Tracheophyta</taxon>
        <taxon>Spermatophyta</taxon>
        <taxon>Magnoliopsida</taxon>
        <taxon>eudicotyledons</taxon>
        <taxon>Gunneridae</taxon>
        <taxon>Pentapetalae</taxon>
        <taxon>asterids</taxon>
        <taxon>lamiids</taxon>
        <taxon>Lamiales</taxon>
        <taxon>Phrymaceae</taxon>
        <taxon>Erythranthe</taxon>
    </lineage>
</organism>
<sequence length="163" mass="18607">MAPLFPSNSMPRRPPRLYLKFLGVISTVQVPTEPFFPACPFSSYFVQIVPVLDLDVLYYPCPRNGPNFRAKGPQMGGKQQFPYMKVVKDSSRDSNGVRRNALVLSGSKRPSSESFRSSDDRRFSNAKRMRVGVSARSYGYDSRLDDSKDLRLKLTRKRMVILF</sequence>
<protein>
    <submittedName>
        <fullName evidence="1">Uncharacterized protein</fullName>
    </submittedName>
</protein>
<gene>
    <name evidence="1" type="ORF">MIMGU_mgv1a015261mg</name>
</gene>
<dbReference type="EMBL" id="KI632295">
    <property type="protein sequence ID" value="EYU19349.1"/>
    <property type="molecule type" value="Genomic_DNA"/>
</dbReference>
<dbReference type="Proteomes" id="UP000030748">
    <property type="component" value="Unassembled WGS sequence"/>
</dbReference>
<accession>A0A022PUZ7</accession>
<dbReference type="PANTHER" id="PTHR45288:SF1">
    <property type="entry name" value="THIOREDOXIN FAMILY PROTEIN"/>
    <property type="match status" value="1"/>
</dbReference>
<proteinExistence type="predicted"/>
<dbReference type="PANTHER" id="PTHR45288">
    <property type="entry name" value="THIOREDOXIN FAMILY PROTEIN"/>
    <property type="match status" value="1"/>
</dbReference>
<name>A0A022PUZ7_ERYGU</name>
<evidence type="ECO:0000313" key="2">
    <source>
        <dbReference type="Proteomes" id="UP000030748"/>
    </source>
</evidence>
<reference evidence="1 2" key="1">
    <citation type="journal article" date="2013" name="Proc. Natl. Acad. Sci. U.S.A.">
        <title>Fine-scale variation in meiotic recombination in Mimulus inferred from population shotgun sequencing.</title>
        <authorList>
            <person name="Hellsten U."/>
            <person name="Wright K.M."/>
            <person name="Jenkins J."/>
            <person name="Shu S."/>
            <person name="Yuan Y."/>
            <person name="Wessler S.R."/>
            <person name="Schmutz J."/>
            <person name="Willis J.H."/>
            <person name="Rokhsar D.S."/>
        </authorList>
    </citation>
    <scope>NUCLEOTIDE SEQUENCE [LARGE SCALE GENOMIC DNA]</scope>
    <source>
        <strain evidence="2">cv. DUN x IM62</strain>
    </source>
</reference>
<evidence type="ECO:0000313" key="1">
    <source>
        <dbReference type="EMBL" id="EYU19349.1"/>
    </source>
</evidence>